<evidence type="ECO:0000313" key="2">
    <source>
        <dbReference type="Proteomes" id="UP000239735"/>
    </source>
</evidence>
<accession>A0A2N9LIF5</accession>
<dbReference type="EMBL" id="OKRB01000093">
    <property type="protein sequence ID" value="SPE22805.1"/>
    <property type="molecule type" value="Genomic_DNA"/>
</dbReference>
<protein>
    <submittedName>
        <fullName evidence="1">Uncharacterized protein</fullName>
    </submittedName>
</protein>
<proteinExistence type="predicted"/>
<dbReference type="AlphaFoldDB" id="A0A2N9LIF5"/>
<reference evidence="2" key="1">
    <citation type="submission" date="2018-02" db="EMBL/GenBank/DDBJ databases">
        <authorList>
            <person name="Hausmann B."/>
        </authorList>
    </citation>
    <scope>NUCLEOTIDE SEQUENCE [LARGE SCALE GENOMIC DNA]</scope>
    <source>
        <strain evidence="2">Peat soil MAG SbA5</strain>
    </source>
</reference>
<gene>
    <name evidence="1" type="ORF">SBA5_360042</name>
</gene>
<sequence>MQRGERIGDPVLHHIVAAAHLAAEAVAAHGDGHIVCAIGRGLDEDGNFEAGEADGVDDAALFAEVGQGDNDAVDFVGVLLEELRAALRFGVSFDGAEVRLLRTEDYGRCARRLQNRDDFITAGLGQVVREKAAITNYDSKGHFALRCHVLAPYIVRISKFLFASGRVYLRARPGRNLMT</sequence>
<evidence type="ECO:0000313" key="1">
    <source>
        <dbReference type="EMBL" id="SPE22805.1"/>
    </source>
</evidence>
<name>A0A2N9LIF5_9BACT</name>
<dbReference type="Proteomes" id="UP000239735">
    <property type="component" value="Unassembled WGS sequence"/>
</dbReference>
<organism evidence="1 2">
    <name type="scientific">Candidatus Sulfuritelmatomonas gaucii</name>
    <dbReference type="NCBI Taxonomy" id="2043161"/>
    <lineage>
        <taxon>Bacteria</taxon>
        <taxon>Pseudomonadati</taxon>
        <taxon>Acidobacteriota</taxon>
        <taxon>Terriglobia</taxon>
        <taxon>Terriglobales</taxon>
        <taxon>Acidobacteriaceae</taxon>
        <taxon>Candidatus Sulfuritelmatomonas</taxon>
    </lineage>
</organism>